<reference evidence="1 2" key="1">
    <citation type="submission" date="2016-11" db="EMBL/GenBank/DDBJ databases">
        <authorList>
            <person name="Jaros S."/>
            <person name="Januszkiewicz K."/>
            <person name="Wedrychowicz H."/>
        </authorList>
    </citation>
    <scope>NUCLEOTIDE SEQUENCE [LARGE SCALE GENOMIC DNA]</scope>
    <source>
        <strain evidence="1 2">CGMCC 1.10681</strain>
    </source>
</reference>
<dbReference type="Proteomes" id="UP000184184">
    <property type="component" value="Unassembled WGS sequence"/>
</dbReference>
<dbReference type="OrthoDB" id="9761519at2"/>
<dbReference type="SUPFAM" id="SSF49785">
    <property type="entry name" value="Galactose-binding domain-like"/>
    <property type="match status" value="1"/>
</dbReference>
<keyword evidence="2" id="KW-1185">Reference proteome</keyword>
<dbReference type="Gene3D" id="2.60.120.260">
    <property type="entry name" value="Galactose-binding domain-like"/>
    <property type="match status" value="1"/>
</dbReference>
<dbReference type="AlphaFoldDB" id="A0A1M7QWZ8"/>
<dbReference type="InterPro" id="IPR008979">
    <property type="entry name" value="Galactose-bd-like_sf"/>
</dbReference>
<proteinExistence type="predicted"/>
<gene>
    <name evidence="1" type="ORF">SAMN05216179_3690</name>
</gene>
<dbReference type="EMBL" id="FRCZ01000010">
    <property type="protein sequence ID" value="SHN36163.1"/>
    <property type="molecule type" value="Genomic_DNA"/>
</dbReference>
<dbReference type="PANTHER" id="PTHR36848">
    <property type="entry name" value="DNA-BINDING PROTEIN (PUTATIVE SECRETED PROTEIN)-RELATED"/>
    <property type="match status" value="1"/>
</dbReference>
<protein>
    <submittedName>
        <fullName evidence="1">Alpha-L-rhamnosidase</fullName>
    </submittedName>
</protein>
<dbReference type="STRING" id="1027249.SAMN05216179_3690"/>
<accession>A0A1M7QWZ8</accession>
<dbReference type="InterPro" id="IPR053161">
    <property type="entry name" value="Ulvan_degrading_GH"/>
</dbReference>
<name>A0A1M7QWZ8_9BACI</name>
<dbReference type="NCBIfam" id="NF045579">
    <property type="entry name" value="rhamnoside_JR"/>
    <property type="match status" value="1"/>
</dbReference>
<sequence length="839" mass="95974">MNQELYQHFLEPDSEYSPMPFWFWNDLLSKGEIKSQIHDFYQKGVEGFVLHPRIGIPEDIEYLSDTFMEYIRFAVAEADKLSMHVILYDEAMYPSGAANGKVVEKYPEYASKGLKSIEKEVVRGNQNITLGVTDRLVALYLAPTVKDEIAVESVTTLYPLNIGIIQHKINERDVTITVEEAIIEDFFQRGNRARDNWSIIALIETETMGTIRGIHSKQDDGEINAPRSADLLNPEAVQLFINITHNRYKEVVGNYFGNTIFAMFTDEPDMLGRNAKADLLPWTKGFENDFLAEGFHIEDLLALFYDVGPSTIDIRKGYQKAIHKRLLESYYNPISEWCEQNNLSLTGHPAGSDDIGLLRPFHIPGQDVVWRWVAPEDNKGIEGVHSTAGKCGADAARHYQRRRNINEFLGVCGIDNNWNLSAGDMKWYIDWLAVRGVNLFCPHAFYYSINGKERSHERPPDVGPNNTWWPYYRYFSTYMKRLSWLMTDSVNQAKVAIITKDDQLPWHVAKELFQHQIEFNYLHEKTFVDDLVSVDQYLSIAENQYQIAILDQLSVDELHPIVRQKLDAWVNQGGQLFIVGQNMDSFPGAVHISTSDKIVEQVKIHHPIRLATPNKDIRASLVKKGNYFFFLLVNEGESSFHDSVQLAINGRVELWDPWSGRNQAPAFLDKNNSEFLLLLERRSSVIIAVDPIKSTTSLFDESSMISKSIPLKWEPGVAVNGEHKELKWSDNQLRNWVELASFKDFSGTVIYPFEFDFDSENVSKVQLDLGEVYEIAEVWLNDQLIDVIFWAPYQLLIPLAYLKNGLNSLVVKVTNNSANRMDQLKLPSGLIGPLVLKIT</sequence>
<dbReference type="RefSeq" id="WP_084543531.1">
    <property type="nucleotide sequence ID" value="NZ_FRCZ01000010.1"/>
</dbReference>
<dbReference type="PANTHER" id="PTHR36848:SF2">
    <property type="entry name" value="SECRETED PROTEIN"/>
    <property type="match status" value="1"/>
</dbReference>
<evidence type="ECO:0000313" key="2">
    <source>
        <dbReference type="Proteomes" id="UP000184184"/>
    </source>
</evidence>
<evidence type="ECO:0000313" key="1">
    <source>
        <dbReference type="EMBL" id="SHN36163.1"/>
    </source>
</evidence>
<organism evidence="1 2">
    <name type="scientific">Gracilibacillus kekensis</name>
    <dbReference type="NCBI Taxonomy" id="1027249"/>
    <lineage>
        <taxon>Bacteria</taxon>
        <taxon>Bacillati</taxon>
        <taxon>Bacillota</taxon>
        <taxon>Bacilli</taxon>
        <taxon>Bacillales</taxon>
        <taxon>Bacillaceae</taxon>
        <taxon>Gracilibacillus</taxon>
    </lineage>
</organism>